<dbReference type="InterPro" id="IPR005790">
    <property type="entry name" value="DNA_polIII_delta"/>
</dbReference>
<comment type="similarity">
    <text evidence="7">Belongs to the DNA polymerase HolA subunit family.</text>
</comment>
<evidence type="ECO:0000256" key="4">
    <source>
        <dbReference type="ARBA" id="ARBA00022695"/>
    </source>
</evidence>
<name>A0A9D2FXT2_9BACT</name>
<dbReference type="PANTHER" id="PTHR34388">
    <property type="entry name" value="DNA POLYMERASE III SUBUNIT DELTA"/>
    <property type="match status" value="1"/>
</dbReference>
<organism evidence="10 11">
    <name type="scientific">Candidatus Prevotella avicola</name>
    <dbReference type="NCBI Taxonomy" id="2838738"/>
    <lineage>
        <taxon>Bacteria</taxon>
        <taxon>Pseudomonadati</taxon>
        <taxon>Bacteroidota</taxon>
        <taxon>Bacteroidia</taxon>
        <taxon>Bacteroidales</taxon>
        <taxon>Prevotellaceae</taxon>
        <taxon>Prevotella</taxon>
    </lineage>
</organism>
<gene>
    <name evidence="10" type="primary">holA</name>
    <name evidence="10" type="ORF">H9966_03450</name>
</gene>
<evidence type="ECO:0000256" key="8">
    <source>
        <dbReference type="ARBA" id="ARBA00049244"/>
    </source>
</evidence>
<reference evidence="10" key="1">
    <citation type="journal article" date="2021" name="PeerJ">
        <title>Extensive microbial diversity within the chicken gut microbiome revealed by metagenomics and culture.</title>
        <authorList>
            <person name="Gilroy R."/>
            <person name="Ravi A."/>
            <person name="Getino M."/>
            <person name="Pursley I."/>
            <person name="Horton D.L."/>
            <person name="Alikhan N.F."/>
            <person name="Baker D."/>
            <person name="Gharbi K."/>
            <person name="Hall N."/>
            <person name="Watson M."/>
            <person name="Adriaenssens E.M."/>
            <person name="Foster-Nyarko E."/>
            <person name="Jarju S."/>
            <person name="Secka A."/>
            <person name="Antonio M."/>
            <person name="Oren A."/>
            <person name="Chaudhuri R.R."/>
            <person name="La Ragione R."/>
            <person name="Hildebrand F."/>
            <person name="Pallen M.J."/>
        </authorList>
    </citation>
    <scope>NUCLEOTIDE SEQUENCE</scope>
    <source>
        <strain evidence="10">ChiHecec3B27-8219</strain>
    </source>
</reference>
<feature type="domain" description="DNA polymerase III delta N-terminal" evidence="9">
    <location>
        <begin position="26"/>
        <end position="136"/>
    </location>
</feature>
<evidence type="ECO:0000256" key="7">
    <source>
        <dbReference type="ARBA" id="ARBA00034754"/>
    </source>
</evidence>
<dbReference type="EMBL" id="DXBE01000028">
    <property type="protein sequence ID" value="HIZ68928.1"/>
    <property type="molecule type" value="Genomic_DNA"/>
</dbReference>
<evidence type="ECO:0000256" key="1">
    <source>
        <dbReference type="ARBA" id="ARBA00012417"/>
    </source>
</evidence>
<dbReference type="Gene3D" id="3.40.50.300">
    <property type="entry name" value="P-loop containing nucleotide triphosphate hydrolases"/>
    <property type="match status" value="1"/>
</dbReference>
<reference evidence="10" key="2">
    <citation type="submission" date="2021-04" db="EMBL/GenBank/DDBJ databases">
        <authorList>
            <person name="Gilroy R."/>
        </authorList>
    </citation>
    <scope>NUCLEOTIDE SEQUENCE</scope>
    <source>
        <strain evidence="10">ChiHecec3B27-8219</strain>
    </source>
</reference>
<comment type="catalytic activity">
    <reaction evidence="8">
        <text>DNA(n) + a 2'-deoxyribonucleoside 5'-triphosphate = DNA(n+1) + diphosphate</text>
        <dbReference type="Rhea" id="RHEA:22508"/>
        <dbReference type="Rhea" id="RHEA-COMP:17339"/>
        <dbReference type="Rhea" id="RHEA-COMP:17340"/>
        <dbReference type="ChEBI" id="CHEBI:33019"/>
        <dbReference type="ChEBI" id="CHEBI:61560"/>
        <dbReference type="ChEBI" id="CHEBI:173112"/>
        <dbReference type="EC" id="2.7.7.7"/>
    </reaction>
</comment>
<dbReference type="Gene3D" id="1.20.272.10">
    <property type="match status" value="1"/>
</dbReference>
<keyword evidence="3 10" id="KW-0808">Transferase</keyword>
<dbReference type="InterPro" id="IPR027417">
    <property type="entry name" value="P-loop_NTPase"/>
</dbReference>
<keyword evidence="4 10" id="KW-0548">Nucleotidyltransferase</keyword>
<dbReference type="InterPro" id="IPR010372">
    <property type="entry name" value="DNA_pol3_delta_N"/>
</dbReference>
<dbReference type="NCBIfam" id="TIGR01128">
    <property type="entry name" value="holA"/>
    <property type="match status" value="1"/>
</dbReference>
<dbReference type="SUPFAM" id="SSF52540">
    <property type="entry name" value="P-loop containing nucleoside triphosphate hydrolases"/>
    <property type="match status" value="1"/>
</dbReference>
<dbReference type="Gene3D" id="1.10.8.60">
    <property type="match status" value="1"/>
</dbReference>
<evidence type="ECO:0000259" key="9">
    <source>
        <dbReference type="Pfam" id="PF06144"/>
    </source>
</evidence>
<dbReference type="GO" id="GO:0009360">
    <property type="term" value="C:DNA polymerase III complex"/>
    <property type="evidence" value="ECO:0007669"/>
    <property type="project" value="InterPro"/>
</dbReference>
<protein>
    <recommendedName>
        <fullName evidence="2">DNA polymerase III subunit delta</fullName>
        <ecNumber evidence="1">2.7.7.7</ecNumber>
    </recommendedName>
</protein>
<dbReference type="GO" id="GO:0003887">
    <property type="term" value="F:DNA-directed DNA polymerase activity"/>
    <property type="evidence" value="ECO:0007669"/>
    <property type="project" value="UniProtKB-KW"/>
</dbReference>
<keyword evidence="5" id="KW-0235">DNA replication</keyword>
<sequence>MAEKNLGTTYASLVKALKARQFSPVYLLMGEEPYYIDKISDYIANHVMAPEMRDFNQSVVFGADVTAVQVADLCREYPMMSEYRVVVVKEAQNLKGWEPIERYLDSPVKSTILVICHKNGSIDKRKKIVGKAAAVGVVFESAKPKDWELPAFIENYLKARKATVEPKASQMIADHVGADLARLSSELDKVLISLPENDRRVTPDIVERKIGVSKEFNGFELRNAIVNHDIYKANQIVKYFDSNPKAGSIYIFLPLLFSYFQNLMIAYYAPNKSNEDELARYLELRGGWAARDYQKGMRNYTGRKVMQIIEKCREVDAKSKGLDNVNTTAGDLMKELLFFIFH</sequence>
<dbReference type="GO" id="GO:0003677">
    <property type="term" value="F:DNA binding"/>
    <property type="evidence" value="ECO:0007669"/>
    <property type="project" value="InterPro"/>
</dbReference>
<comment type="caution">
    <text evidence="10">The sequence shown here is derived from an EMBL/GenBank/DDBJ whole genome shotgun (WGS) entry which is preliminary data.</text>
</comment>
<proteinExistence type="inferred from homology"/>
<evidence type="ECO:0000256" key="2">
    <source>
        <dbReference type="ARBA" id="ARBA00017703"/>
    </source>
</evidence>
<dbReference type="AlphaFoldDB" id="A0A9D2FXT2"/>
<evidence type="ECO:0000313" key="11">
    <source>
        <dbReference type="Proteomes" id="UP000824055"/>
    </source>
</evidence>
<dbReference type="EC" id="2.7.7.7" evidence="1"/>
<dbReference type="Proteomes" id="UP000824055">
    <property type="component" value="Unassembled WGS sequence"/>
</dbReference>
<dbReference type="InterPro" id="IPR008921">
    <property type="entry name" value="DNA_pol3_clamp-load_cplx_C"/>
</dbReference>
<evidence type="ECO:0000256" key="5">
    <source>
        <dbReference type="ARBA" id="ARBA00022705"/>
    </source>
</evidence>
<evidence type="ECO:0000313" key="10">
    <source>
        <dbReference type="EMBL" id="HIZ68928.1"/>
    </source>
</evidence>
<dbReference type="GO" id="GO:0006261">
    <property type="term" value="P:DNA-templated DNA replication"/>
    <property type="evidence" value="ECO:0007669"/>
    <property type="project" value="TreeGrafter"/>
</dbReference>
<evidence type="ECO:0000256" key="3">
    <source>
        <dbReference type="ARBA" id="ARBA00022679"/>
    </source>
</evidence>
<keyword evidence="6" id="KW-0239">DNA-directed DNA polymerase</keyword>
<dbReference type="SUPFAM" id="SSF48019">
    <property type="entry name" value="post-AAA+ oligomerization domain-like"/>
    <property type="match status" value="1"/>
</dbReference>
<evidence type="ECO:0000256" key="6">
    <source>
        <dbReference type="ARBA" id="ARBA00022932"/>
    </source>
</evidence>
<dbReference type="Pfam" id="PF06144">
    <property type="entry name" value="DNA_pol3_delta"/>
    <property type="match status" value="1"/>
</dbReference>
<accession>A0A9D2FXT2</accession>
<dbReference type="PANTHER" id="PTHR34388:SF1">
    <property type="entry name" value="DNA POLYMERASE III SUBUNIT DELTA"/>
    <property type="match status" value="1"/>
</dbReference>